<organism evidence="2 3">
    <name type="scientific">Paramecium primaurelia</name>
    <dbReference type="NCBI Taxonomy" id="5886"/>
    <lineage>
        <taxon>Eukaryota</taxon>
        <taxon>Sar</taxon>
        <taxon>Alveolata</taxon>
        <taxon>Ciliophora</taxon>
        <taxon>Intramacronucleata</taxon>
        <taxon>Oligohymenophorea</taxon>
        <taxon>Peniculida</taxon>
        <taxon>Parameciidae</taxon>
        <taxon>Paramecium</taxon>
    </lineage>
</organism>
<sequence>MKLNFYLGFLQFCFVFSQPTWSTIYSLLPGLNGTDSWFKNHLYGGPISSCSGYDSFGGRRVFGIKQVFIKIECWNGESFQLIYDNDAEIDKFGSENDCNGESDENQVQPFIFTLQSHFSQSLVLIMTTNVNTEYVYILQFQKPWGIREFKIEIQECPEGCLFCQDYISDCKLWNHIASYWQNSINSEGWLIDNNQLLTSSFCAGIQIAGGTNILQQGQSIKKVIQNVPNHFKIQIVLKLWVMGITQSQNLNLKIGEQGWYTKIDAQYTLAIECVNSQQVNIYNIALNIDHSSPEIEFKMFIENNKPQIQFWGVSSFDLYVAQCSIGCEECNEGLETQCSNCLKKWGLKDGKCIPAPPLEYTNIRIYQSQGLKINFINSFQLYIQELDQTITTIGQNKLIIDKSIIFSSFLISVKCQDKMKIESFFRNCNQCDNDQISFSNYCLNESNIVNFSVIFADTVQSEKELIINISQTKVEILQVILQNGIETEVQIMKIEL</sequence>
<dbReference type="AlphaFoldDB" id="A0A8S1QML9"/>
<evidence type="ECO:0000256" key="1">
    <source>
        <dbReference type="SAM" id="SignalP"/>
    </source>
</evidence>
<keyword evidence="1" id="KW-0732">Signal</keyword>
<proteinExistence type="predicted"/>
<accession>A0A8S1QML9</accession>
<feature type="signal peptide" evidence="1">
    <location>
        <begin position="1"/>
        <end position="22"/>
    </location>
</feature>
<gene>
    <name evidence="2" type="ORF">PPRIM_AZ9-3.1.T1850010</name>
</gene>
<dbReference type="OMA" id="DYSSNCK"/>
<keyword evidence="3" id="KW-1185">Reference proteome</keyword>
<dbReference type="PANTHER" id="PTHR39767:SF2">
    <property type="entry name" value="CHROMOSOME UNDETERMINED SCAFFOLD_1, WHOLE GENOME SHOTGUN SEQUENCE"/>
    <property type="match status" value="1"/>
</dbReference>
<protein>
    <submittedName>
        <fullName evidence="2">Uncharacterized protein</fullName>
    </submittedName>
</protein>
<dbReference type="CDD" id="cd00064">
    <property type="entry name" value="FU"/>
    <property type="match status" value="1"/>
</dbReference>
<evidence type="ECO:0000313" key="2">
    <source>
        <dbReference type="EMBL" id="CAD8116963.1"/>
    </source>
</evidence>
<name>A0A8S1QML9_PARPR</name>
<feature type="chain" id="PRO_5035763686" evidence="1">
    <location>
        <begin position="23"/>
        <end position="496"/>
    </location>
</feature>
<dbReference type="EMBL" id="CAJJDM010000194">
    <property type="protein sequence ID" value="CAD8116963.1"/>
    <property type="molecule type" value="Genomic_DNA"/>
</dbReference>
<comment type="caution">
    <text evidence="2">The sequence shown here is derived from an EMBL/GenBank/DDBJ whole genome shotgun (WGS) entry which is preliminary data.</text>
</comment>
<reference evidence="2" key="1">
    <citation type="submission" date="2021-01" db="EMBL/GenBank/DDBJ databases">
        <authorList>
            <consortium name="Genoscope - CEA"/>
            <person name="William W."/>
        </authorList>
    </citation>
    <scope>NUCLEOTIDE SEQUENCE</scope>
</reference>
<dbReference type="PANTHER" id="PTHR39767">
    <property type="entry name" value="CALCIUM/CALMODULIN-BINDING MEMBRANE PROTEIN PCM4-RELATED"/>
    <property type="match status" value="1"/>
</dbReference>
<evidence type="ECO:0000313" key="3">
    <source>
        <dbReference type="Proteomes" id="UP000688137"/>
    </source>
</evidence>
<dbReference type="Proteomes" id="UP000688137">
    <property type="component" value="Unassembled WGS sequence"/>
</dbReference>
<dbReference type="InterPro" id="IPR006212">
    <property type="entry name" value="Furin_repeat"/>
</dbReference>